<sequence>MIISNKLLEFLLPEIKNVDQRDIWNALIKIQLEIKDIILETSNDKELSIKYIYRVKPVCSIFDYPSFWVLSQELALVLDIKKKPSSQEIKSFLFDEEMISYLLRLNNRKVSSNHSENVWQFLQLVFGDPKKDETIFKLGIWSFFKDKEIEWGKCPFQNEVIEFLKISDEKELFLGEKARSQVILSELLPIFKELKEDWENEVVDRLIPFNFSFEKLNFSAEQWEIHWPYWYKQENLPSFNEILFRLLYFSSAIRTIEEKNYEKLSEGQVELKSPFLFFLKLKNNLLKKGFLECNTTKFDISEINKLADVVLEHNPQVTLRDDITNSLLKQVLLRNLNQGSKIYPIFELAYCPWKETWELALLSTVLLLEGDKRYITERKIFFYSEKQLYEIVKELFNNEVEIKKLEKFIRIEHSGATEFAHINKNNEKIGVIRVHRLEAFEIRHMEVISICINLKSFY</sequence>
<dbReference type="OrthoDB" id="394453at2"/>
<evidence type="ECO:0000313" key="2">
    <source>
        <dbReference type="Proteomes" id="UP000017119"/>
    </source>
</evidence>
<name>U5NCH1_9MOLU</name>
<proteinExistence type="predicted"/>
<dbReference type="AlphaFoldDB" id="U5NCH1"/>
<dbReference type="EMBL" id="CP006771">
    <property type="protein sequence ID" value="AGX89281.1"/>
    <property type="molecule type" value="Genomic_DNA"/>
</dbReference>
<organism evidence="1 2">
    <name type="scientific">Mycoplasma parvum str. Indiana</name>
    <dbReference type="NCBI Taxonomy" id="1403316"/>
    <lineage>
        <taxon>Bacteria</taxon>
        <taxon>Bacillati</taxon>
        <taxon>Mycoplasmatota</taxon>
        <taxon>Mollicutes</taxon>
        <taxon>Mycoplasmataceae</taxon>
        <taxon>Mycoplasma</taxon>
    </lineage>
</organism>
<dbReference type="RefSeq" id="WP_022770491.1">
    <property type="nucleotide sequence ID" value="NC_022575.1"/>
</dbReference>
<gene>
    <name evidence="1" type="ORF">PRV_02775</name>
</gene>
<dbReference type="STRING" id="1403316.PRV_02775"/>
<reference evidence="1 2" key="1">
    <citation type="journal article" date="2013" name="Genome Announc.">
        <title>Genome Sequence of Mycoplasma parvum (Formerly Eperythrozoon parvum), a Diminutive Hemoplasma of the Pig.</title>
        <authorList>
            <person name="do Nascimento N.C."/>
            <person name="Dos Santos A.P."/>
            <person name="Chu Y."/>
            <person name="Guimaraes A.M."/>
            <person name="Pagliaro A."/>
            <person name="Messick J.B."/>
        </authorList>
    </citation>
    <scope>NUCLEOTIDE SEQUENCE [LARGE SCALE GENOMIC DNA]</scope>
    <source>
        <strain evidence="1 2">Indiana</strain>
    </source>
</reference>
<evidence type="ECO:0000313" key="1">
    <source>
        <dbReference type="EMBL" id="AGX89281.1"/>
    </source>
</evidence>
<accession>U5NCH1</accession>
<dbReference type="Proteomes" id="UP000017119">
    <property type="component" value="Chromosome"/>
</dbReference>
<dbReference type="KEGG" id="mpv:PRV_02775"/>
<keyword evidence="2" id="KW-1185">Reference proteome</keyword>
<dbReference type="PATRIC" id="fig|1403316.3.peg.519"/>
<protein>
    <submittedName>
        <fullName evidence="1">Uncharacterized protein</fullName>
    </submittedName>
</protein>
<dbReference type="HOGENOM" id="CLU_591641_0_0_14"/>